<dbReference type="EMBL" id="FNEI01000009">
    <property type="protein sequence ID" value="SDJ31264.1"/>
    <property type="molecule type" value="Genomic_DNA"/>
</dbReference>
<dbReference type="Proteomes" id="UP000182130">
    <property type="component" value="Unassembled WGS sequence"/>
</dbReference>
<name>A0A1G8SQ14_9MICC</name>
<organism evidence="1 2">
    <name type="scientific">Arthrobacter cupressi</name>
    <dbReference type="NCBI Taxonomy" id="1045773"/>
    <lineage>
        <taxon>Bacteria</taxon>
        <taxon>Bacillati</taxon>
        <taxon>Actinomycetota</taxon>
        <taxon>Actinomycetes</taxon>
        <taxon>Micrococcales</taxon>
        <taxon>Micrococcaceae</taxon>
        <taxon>Arthrobacter</taxon>
    </lineage>
</organism>
<reference evidence="2" key="1">
    <citation type="submission" date="2016-10" db="EMBL/GenBank/DDBJ databases">
        <authorList>
            <person name="Varghese N."/>
            <person name="Submissions S."/>
        </authorList>
    </citation>
    <scope>NUCLEOTIDE SEQUENCE [LARGE SCALE GENOMIC DNA]</scope>
    <source>
        <strain evidence="2">CGMCC 1.10783</strain>
    </source>
</reference>
<accession>A0A1G8SQ14</accession>
<keyword evidence="2" id="KW-1185">Reference proteome</keyword>
<protein>
    <submittedName>
        <fullName evidence="1">Uncharacterized protein</fullName>
    </submittedName>
</protein>
<proteinExistence type="predicted"/>
<dbReference type="AlphaFoldDB" id="A0A1G8SQ14"/>
<evidence type="ECO:0000313" key="2">
    <source>
        <dbReference type="Proteomes" id="UP000182130"/>
    </source>
</evidence>
<sequence>MTKIGSGLKDQAAETLRQARTFDRIKRHYEGLGLCGPCAAQAAWGHQIGFSQSKAPCEDCQPIVDGFPVAKPNGWRSNSPRRGVEFSPWIRREKAASEPLERES</sequence>
<evidence type="ECO:0000313" key="1">
    <source>
        <dbReference type="EMBL" id="SDJ31264.1"/>
    </source>
</evidence>
<gene>
    <name evidence="1" type="ORF">SAMN05216555_10988</name>
</gene>